<sequence>MKTLRRNRVPTRPSCEMKRRGFAWVRCDNGVSVPFRDGAPRMEVALRSQRINKKRFTWFQKQSKTHQGGKLVIDGARGQEQLSRKPRGSLVTVPAPNPGVDQSTENTEKG</sequence>
<evidence type="ECO:0000313" key="3">
    <source>
        <dbReference type="Proteomes" id="UP000298493"/>
    </source>
</evidence>
<feature type="region of interest" description="Disordered" evidence="1">
    <location>
        <begin position="60"/>
        <end position="110"/>
    </location>
</feature>
<dbReference type="EMBL" id="SNSC02000002">
    <property type="protein sequence ID" value="TID26562.1"/>
    <property type="molecule type" value="Genomic_DNA"/>
</dbReference>
<feature type="compositionally biased region" description="Polar residues" evidence="1">
    <location>
        <begin position="100"/>
        <end position="110"/>
    </location>
</feature>
<keyword evidence="3" id="KW-1185">Reference proteome</keyword>
<reference evidence="2 3" key="1">
    <citation type="submission" date="2019-04" db="EMBL/GenBank/DDBJ databases">
        <title>High contiguity whole genome sequence and gene annotation resource for two Venturia nashicola isolates.</title>
        <authorList>
            <person name="Prokchorchik M."/>
            <person name="Won K."/>
            <person name="Lee Y."/>
            <person name="Choi E.D."/>
            <person name="Segonzac C."/>
            <person name="Sohn K.H."/>
        </authorList>
    </citation>
    <scope>NUCLEOTIDE SEQUENCE [LARGE SCALE GENOMIC DNA]</scope>
    <source>
        <strain evidence="2 3">PRI2</strain>
    </source>
</reference>
<evidence type="ECO:0000256" key="1">
    <source>
        <dbReference type="SAM" id="MobiDB-lite"/>
    </source>
</evidence>
<organism evidence="2 3">
    <name type="scientific">Venturia nashicola</name>
    <dbReference type="NCBI Taxonomy" id="86259"/>
    <lineage>
        <taxon>Eukaryota</taxon>
        <taxon>Fungi</taxon>
        <taxon>Dikarya</taxon>
        <taxon>Ascomycota</taxon>
        <taxon>Pezizomycotina</taxon>
        <taxon>Dothideomycetes</taxon>
        <taxon>Pleosporomycetidae</taxon>
        <taxon>Venturiales</taxon>
        <taxon>Venturiaceae</taxon>
        <taxon>Venturia</taxon>
    </lineage>
</organism>
<protein>
    <submittedName>
        <fullName evidence="2">Uncharacterized protein</fullName>
    </submittedName>
</protein>
<comment type="caution">
    <text evidence="2">The sequence shown here is derived from an EMBL/GenBank/DDBJ whole genome shotgun (WGS) entry which is preliminary data.</text>
</comment>
<dbReference type="Proteomes" id="UP000298493">
    <property type="component" value="Unassembled WGS sequence"/>
</dbReference>
<gene>
    <name evidence="2" type="ORF">E6O75_ATG01055</name>
</gene>
<name>A0A4Z1PAY3_9PEZI</name>
<proteinExistence type="predicted"/>
<dbReference type="AlphaFoldDB" id="A0A4Z1PAY3"/>
<evidence type="ECO:0000313" key="2">
    <source>
        <dbReference type="EMBL" id="TID26562.1"/>
    </source>
</evidence>
<accession>A0A4Z1PAY3</accession>